<comment type="caution">
    <text evidence="1">The sequence shown here is derived from an EMBL/GenBank/DDBJ whole genome shotgun (WGS) entry which is preliminary data.</text>
</comment>
<dbReference type="Proteomes" id="UP000325081">
    <property type="component" value="Unassembled WGS sequence"/>
</dbReference>
<protein>
    <submittedName>
        <fullName evidence="1">GRB2-related adapter protein 2</fullName>
    </submittedName>
</protein>
<dbReference type="EMBL" id="BKCP01007181">
    <property type="protein sequence ID" value="GER45263.1"/>
    <property type="molecule type" value="Genomic_DNA"/>
</dbReference>
<gene>
    <name evidence="1" type="ORF">STAS_22185</name>
</gene>
<name>A0A5A7QIY0_STRAF</name>
<accession>A0A5A7QIY0</accession>
<proteinExistence type="predicted"/>
<keyword evidence="2" id="KW-1185">Reference proteome</keyword>
<sequence length="122" mass="14158">MNISCTCELKQRLSLTVRRYKDSYHHPQNHQSDYYNYCALTKNELCSKRVNSKFSKFEFTRFEQNHRANHLDREVKRDPNITAAAGVWRGEEAEFEFSTVGDQGVGVVDRLICPYGTMSGTK</sequence>
<dbReference type="AlphaFoldDB" id="A0A5A7QIY0"/>
<reference evidence="2" key="1">
    <citation type="journal article" date="2019" name="Curr. Biol.">
        <title>Genome Sequence of Striga asiatica Provides Insight into the Evolution of Plant Parasitism.</title>
        <authorList>
            <person name="Yoshida S."/>
            <person name="Kim S."/>
            <person name="Wafula E.K."/>
            <person name="Tanskanen J."/>
            <person name="Kim Y.M."/>
            <person name="Honaas L."/>
            <person name="Yang Z."/>
            <person name="Spallek T."/>
            <person name="Conn C.E."/>
            <person name="Ichihashi Y."/>
            <person name="Cheong K."/>
            <person name="Cui S."/>
            <person name="Der J.P."/>
            <person name="Gundlach H."/>
            <person name="Jiao Y."/>
            <person name="Hori C."/>
            <person name="Ishida J.K."/>
            <person name="Kasahara H."/>
            <person name="Kiba T."/>
            <person name="Kim M.S."/>
            <person name="Koo N."/>
            <person name="Laohavisit A."/>
            <person name="Lee Y.H."/>
            <person name="Lumba S."/>
            <person name="McCourt P."/>
            <person name="Mortimer J.C."/>
            <person name="Mutuku J.M."/>
            <person name="Nomura T."/>
            <person name="Sasaki-Sekimoto Y."/>
            <person name="Seto Y."/>
            <person name="Wang Y."/>
            <person name="Wakatake T."/>
            <person name="Sakakibara H."/>
            <person name="Demura T."/>
            <person name="Yamaguchi S."/>
            <person name="Yoneyama K."/>
            <person name="Manabe R.I."/>
            <person name="Nelson D.C."/>
            <person name="Schulman A.H."/>
            <person name="Timko M.P."/>
            <person name="dePamphilis C.W."/>
            <person name="Choi D."/>
            <person name="Shirasu K."/>
        </authorList>
    </citation>
    <scope>NUCLEOTIDE SEQUENCE [LARGE SCALE GENOMIC DNA]</scope>
    <source>
        <strain evidence="2">cv. UVA1</strain>
    </source>
</reference>
<evidence type="ECO:0000313" key="2">
    <source>
        <dbReference type="Proteomes" id="UP000325081"/>
    </source>
</evidence>
<organism evidence="1 2">
    <name type="scientific">Striga asiatica</name>
    <name type="common">Asiatic witchweed</name>
    <name type="synonym">Buchnera asiatica</name>
    <dbReference type="NCBI Taxonomy" id="4170"/>
    <lineage>
        <taxon>Eukaryota</taxon>
        <taxon>Viridiplantae</taxon>
        <taxon>Streptophyta</taxon>
        <taxon>Embryophyta</taxon>
        <taxon>Tracheophyta</taxon>
        <taxon>Spermatophyta</taxon>
        <taxon>Magnoliopsida</taxon>
        <taxon>eudicotyledons</taxon>
        <taxon>Gunneridae</taxon>
        <taxon>Pentapetalae</taxon>
        <taxon>asterids</taxon>
        <taxon>lamiids</taxon>
        <taxon>Lamiales</taxon>
        <taxon>Orobanchaceae</taxon>
        <taxon>Buchnereae</taxon>
        <taxon>Striga</taxon>
    </lineage>
</organism>
<evidence type="ECO:0000313" key="1">
    <source>
        <dbReference type="EMBL" id="GER45263.1"/>
    </source>
</evidence>